<reference evidence="13 15" key="2">
    <citation type="submission" date="2014-08" db="EMBL/GenBank/DDBJ databases">
        <title>Porphyromonas gulae strain:COT-052_OH3439 Genome sequencing.</title>
        <authorList>
            <person name="Wallis C."/>
            <person name="Deusch O."/>
            <person name="O'Flynn C."/>
            <person name="Davis I."/>
            <person name="Jospin G."/>
            <person name="Darling A.E."/>
            <person name="Coil D.A."/>
            <person name="Alexiev A."/>
            <person name="Horsfall A."/>
            <person name="Kirkwood N."/>
            <person name="Harris S."/>
            <person name="Eisen J.A."/>
        </authorList>
    </citation>
    <scope>NUCLEOTIDE SEQUENCE [LARGE SCALE GENOMIC DNA]</scope>
    <source>
        <strain evidence="15">COT-052 OH3439</strain>
        <strain evidence="13">COT-052_OH3439</strain>
    </source>
</reference>
<evidence type="ECO:0000313" key="14">
    <source>
        <dbReference type="Proteomes" id="UP000030130"/>
    </source>
</evidence>
<evidence type="ECO:0000259" key="10">
    <source>
        <dbReference type="PROSITE" id="PS51371"/>
    </source>
</evidence>
<dbReference type="Gene3D" id="3.30.465.10">
    <property type="match status" value="1"/>
</dbReference>
<dbReference type="EMBL" id="JRAK01000004">
    <property type="protein sequence ID" value="KGN95280.1"/>
    <property type="molecule type" value="Genomic_DNA"/>
</dbReference>
<dbReference type="CDD" id="cd04590">
    <property type="entry name" value="CBS_pair_CorC_HlyC_assoc"/>
    <property type="match status" value="1"/>
</dbReference>
<evidence type="ECO:0000256" key="4">
    <source>
        <dbReference type="ARBA" id="ARBA00022989"/>
    </source>
</evidence>
<dbReference type="Proteomes" id="UP000030130">
    <property type="component" value="Unassembled WGS sequence"/>
</dbReference>
<feature type="transmembrane region" description="Helical" evidence="9">
    <location>
        <begin position="90"/>
        <end position="111"/>
    </location>
</feature>
<evidence type="ECO:0000259" key="11">
    <source>
        <dbReference type="PROSITE" id="PS51846"/>
    </source>
</evidence>
<dbReference type="PATRIC" id="fig|111105.18.peg.1963"/>
<feature type="transmembrane region" description="Helical" evidence="9">
    <location>
        <begin position="6"/>
        <end position="25"/>
    </location>
</feature>
<evidence type="ECO:0000313" key="12">
    <source>
        <dbReference type="EMBL" id="KGN87559.1"/>
    </source>
</evidence>
<gene>
    <name evidence="12" type="ORF">HR08_01900</name>
    <name evidence="13" type="ORF">HR15_00350</name>
</gene>
<dbReference type="OrthoDB" id="9798188at2"/>
<feature type="domain" description="CBS" evidence="10">
    <location>
        <begin position="269"/>
        <end position="329"/>
    </location>
</feature>
<dbReference type="RefSeq" id="WP_018965821.1">
    <property type="nucleotide sequence ID" value="NZ_JQJE01000010.1"/>
</dbReference>
<dbReference type="PROSITE" id="PS51846">
    <property type="entry name" value="CNNM"/>
    <property type="match status" value="1"/>
</dbReference>
<comment type="subcellular location">
    <subcellularLocation>
        <location evidence="1">Membrane</location>
        <topology evidence="1">Multi-pass membrane protein</topology>
    </subcellularLocation>
</comment>
<dbReference type="EMBL" id="JRAI01000011">
    <property type="protein sequence ID" value="KGN87559.1"/>
    <property type="molecule type" value="Genomic_DNA"/>
</dbReference>
<keyword evidence="15" id="KW-1185">Reference proteome</keyword>
<reference evidence="12 14" key="1">
    <citation type="submission" date="2014-08" db="EMBL/GenBank/DDBJ databases">
        <title>Porphyromonas gulae strain:COT-052_OH1451 Genome sequencing.</title>
        <authorList>
            <person name="Wallis C."/>
            <person name="Deusch O."/>
            <person name="O'Flynn C."/>
            <person name="Davis I."/>
            <person name="Jospin G."/>
            <person name="Darling A.E."/>
            <person name="Coil D.A."/>
            <person name="Alexiev A."/>
            <person name="Horsfall A."/>
            <person name="Kirkwood N."/>
            <person name="Harris S."/>
            <person name="Eisen J.A."/>
        </authorList>
    </citation>
    <scope>NUCLEOTIDE SEQUENCE [LARGE SCALE GENOMIC DNA]</scope>
    <source>
        <strain evidence="14">COT-052 OH1451</strain>
        <strain evidence="12">COT-052_OH1451</strain>
    </source>
</reference>
<dbReference type="Gene3D" id="3.10.580.10">
    <property type="entry name" value="CBS-domain"/>
    <property type="match status" value="1"/>
</dbReference>
<dbReference type="SUPFAM" id="SSF56176">
    <property type="entry name" value="FAD-binding/transporter-associated domain-like"/>
    <property type="match status" value="1"/>
</dbReference>
<dbReference type="Pfam" id="PF03471">
    <property type="entry name" value="CorC_HlyC"/>
    <property type="match status" value="1"/>
</dbReference>
<dbReference type="Pfam" id="PF01595">
    <property type="entry name" value="CNNM"/>
    <property type="match status" value="1"/>
</dbReference>
<dbReference type="InterPro" id="IPR005170">
    <property type="entry name" value="Transptr-assoc_dom"/>
</dbReference>
<dbReference type="STRING" id="111105.HR09_03510"/>
<evidence type="ECO:0000256" key="1">
    <source>
        <dbReference type="ARBA" id="ARBA00004141"/>
    </source>
</evidence>
<evidence type="ECO:0000256" key="7">
    <source>
        <dbReference type="PROSITE-ProRule" id="PRU00703"/>
    </source>
</evidence>
<keyword evidence="3" id="KW-0677">Repeat</keyword>
<evidence type="ECO:0000256" key="9">
    <source>
        <dbReference type="SAM" id="Phobius"/>
    </source>
</evidence>
<dbReference type="eggNOG" id="COG1253">
    <property type="taxonomic scope" value="Bacteria"/>
</dbReference>
<keyword evidence="4 8" id="KW-1133">Transmembrane helix</keyword>
<dbReference type="InterPro" id="IPR000644">
    <property type="entry name" value="CBS_dom"/>
</dbReference>
<dbReference type="PROSITE" id="PS51371">
    <property type="entry name" value="CBS"/>
    <property type="match status" value="1"/>
</dbReference>
<evidence type="ECO:0000256" key="8">
    <source>
        <dbReference type="PROSITE-ProRule" id="PRU01193"/>
    </source>
</evidence>
<feature type="transmembrane region" description="Helical" evidence="9">
    <location>
        <begin position="123"/>
        <end position="141"/>
    </location>
</feature>
<feature type="domain" description="CNNM transmembrane" evidence="11">
    <location>
        <begin position="1"/>
        <end position="188"/>
    </location>
</feature>
<dbReference type="Pfam" id="PF00571">
    <property type="entry name" value="CBS"/>
    <property type="match status" value="1"/>
</dbReference>
<dbReference type="GeneID" id="57238991"/>
<evidence type="ECO:0000256" key="5">
    <source>
        <dbReference type="ARBA" id="ARBA00023122"/>
    </source>
</evidence>
<dbReference type="AlphaFoldDB" id="A0A099WZW1"/>
<proteinExistence type="predicted"/>
<keyword evidence="5 7" id="KW-0129">CBS domain</keyword>
<dbReference type="InterPro" id="IPR016169">
    <property type="entry name" value="FAD-bd_PCMH_sub2"/>
</dbReference>
<evidence type="ECO:0000256" key="3">
    <source>
        <dbReference type="ARBA" id="ARBA00022737"/>
    </source>
</evidence>
<organism evidence="12 14">
    <name type="scientific">Porphyromonas gulae</name>
    <dbReference type="NCBI Taxonomy" id="111105"/>
    <lineage>
        <taxon>Bacteria</taxon>
        <taxon>Pseudomonadati</taxon>
        <taxon>Bacteroidota</taxon>
        <taxon>Bacteroidia</taxon>
        <taxon>Bacteroidales</taxon>
        <taxon>Porphyromonadaceae</taxon>
        <taxon>Porphyromonas</taxon>
    </lineage>
</organism>
<name>A0A099WZW1_9PORP</name>
<evidence type="ECO:0000256" key="2">
    <source>
        <dbReference type="ARBA" id="ARBA00022692"/>
    </source>
</evidence>
<dbReference type="InterPro" id="IPR002550">
    <property type="entry name" value="CNNM"/>
</dbReference>
<protein>
    <submittedName>
        <fullName evidence="12">Hemolysin</fullName>
    </submittedName>
</protein>
<dbReference type="GO" id="GO:0005886">
    <property type="term" value="C:plasma membrane"/>
    <property type="evidence" value="ECO:0007669"/>
    <property type="project" value="TreeGrafter"/>
</dbReference>
<dbReference type="PANTHER" id="PTHR22777:SF17">
    <property type="entry name" value="UPF0053 PROTEIN SLL0260"/>
    <property type="match status" value="1"/>
</dbReference>
<dbReference type="SMART" id="SM01091">
    <property type="entry name" value="CorC_HlyC"/>
    <property type="match status" value="1"/>
</dbReference>
<dbReference type="InterPro" id="IPR044751">
    <property type="entry name" value="Ion_transp-like_CBS"/>
</dbReference>
<sequence length="417" mass="47112">MNYLYILITLLLSGFFSGAEIAFLSSDKLRLELDRNKGDLTGRALNLLYRHPDQLVTTLLVGNNIVLVVYGLLMAGLLAAPLTQWIDNDAMIVILQSVLSTIVILFTGEFLPKAIFKTNANMMMRVFALPIVAIYYLLYPLSKLFTGLSRSFIRLVDKNYVPTTVGLGRVDLDHYLAENMSGENEQNDLTTEVKIIQNALDFSGIQVRDCMIPRNEMIACELQTDIEVLKKTFIDTGLSKIIIYRQNIDDVVGYIHSSEMFRGQDWQKRINTTVFVPESMYANKLMRLLMQRKKSIAIVIDELGGTAGMVTLEDLVEEIFGDIEDEHDTRKIIAKQLAPHTYLFSGRMEIDDVNERFGLSLPESDDYLTVAGFILNTHQSIPMTNEVVEIGSYTFTILRSSSTKIELVKMSIDDQSN</sequence>
<comment type="caution">
    <text evidence="12">The sequence shown here is derived from an EMBL/GenBank/DDBJ whole genome shotgun (WGS) entry which is preliminary data.</text>
</comment>
<dbReference type="InterPro" id="IPR046342">
    <property type="entry name" value="CBS_dom_sf"/>
</dbReference>
<keyword evidence="6 8" id="KW-0472">Membrane</keyword>
<evidence type="ECO:0000256" key="6">
    <source>
        <dbReference type="ARBA" id="ARBA00023136"/>
    </source>
</evidence>
<evidence type="ECO:0000313" key="15">
    <source>
        <dbReference type="Proteomes" id="UP000030146"/>
    </source>
</evidence>
<dbReference type="SUPFAM" id="SSF54631">
    <property type="entry name" value="CBS-domain pair"/>
    <property type="match status" value="1"/>
</dbReference>
<dbReference type="GO" id="GO:0050660">
    <property type="term" value="F:flavin adenine dinucleotide binding"/>
    <property type="evidence" value="ECO:0007669"/>
    <property type="project" value="InterPro"/>
</dbReference>
<feature type="transmembrane region" description="Helical" evidence="9">
    <location>
        <begin position="55"/>
        <end position="78"/>
    </location>
</feature>
<dbReference type="PANTHER" id="PTHR22777">
    <property type="entry name" value="HEMOLYSIN-RELATED"/>
    <property type="match status" value="1"/>
</dbReference>
<evidence type="ECO:0000313" key="13">
    <source>
        <dbReference type="EMBL" id="KGN95280.1"/>
    </source>
</evidence>
<accession>A0A099WZW1</accession>
<dbReference type="Proteomes" id="UP000030146">
    <property type="component" value="Unassembled WGS sequence"/>
</dbReference>
<dbReference type="InterPro" id="IPR036318">
    <property type="entry name" value="FAD-bd_PCMH-like_sf"/>
</dbReference>
<keyword evidence="2 8" id="KW-0812">Transmembrane</keyword>